<reference evidence="1 2" key="1">
    <citation type="submission" date="2024-05" db="EMBL/GenBank/DDBJ databases">
        <authorList>
            <person name="Wallberg A."/>
        </authorList>
    </citation>
    <scope>NUCLEOTIDE SEQUENCE [LARGE SCALE GENOMIC DNA]</scope>
</reference>
<gene>
    <name evidence="1" type="ORF">MNOR_LOCUS12677</name>
</gene>
<comment type="caution">
    <text evidence="1">The sequence shown here is derived from an EMBL/GenBank/DDBJ whole genome shotgun (WGS) entry which is preliminary data.</text>
</comment>
<name>A0AAV2QH97_MEGNR</name>
<dbReference type="EMBL" id="CAXKWB010007004">
    <property type="protein sequence ID" value="CAL4085424.1"/>
    <property type="molecule type" value="Genomic_DNA"/>
</dbReference>
<proteinExistence type="predicted"/>
<feature type="non-terminal residue" evidence="1">
    <location>
        <position position="1"/>
    </location>
</feature>
<accession>A0AAV2QH97</accession>
<sequence length="164" mass="18773">GDYNICLQQNNCHKIELQNTMQSNSLYPTILAPTRVASIMRDGQLVTTNSLIDNIYLNTQSKFQSGILEVSISDHYPIFALINEQSIPSSNKETTIKYRLINENTLNKFKYDLANNPEISNIFRTNSGQEAFSKFLTLFSNLYDIYFPIKSKKNLLEKDYSNPG</sequence>
<evidence type="ECO:0000313" key="2">
    <source>
        <dbReference type="Proteomes" id="UP001497623"/>
    </source>
</evidence>
<dbReference type="Proteomes" id="UP001497623">
    <property type="component" value="Unassembled WGS sequence"/>
</dbReference>
<dbReference type="AlphaFoldDB" id="A0AAV2QH97"/>
<keyword evidence="2" id="KW-1185">Reference proteome</keyword>
<protein>
    <recommendedName>
        <fullName evidence="3">Endonuclease/exonuclease/phosphatase domain-containing protein</fullName>
    </recommendedName>
</protein>
<organism evidence="1 2">
    <name type="scientific">Meganyctiphanes norvegica</name>
    <name type="common">Northern krill</name>
    <name type="synonym">Thysanopoda norvegica</name>
    <dbReference type="NCBI Taxonomy" id="48144"/>
    <lineage>
        <taxon>Eukaryota</taxon>
        <taxon>Metazoa</taxon>
        <taxon>Ecdysozoa</taxon>
        <taxon>Arthropoda</taxon>
        <taxon>Crustacea</taxon>
        <taxon>Multicrustacea</taxon>
        <taxon>Malacostraca</taxon>
        <taxon>Eumalacostraca</taxon>
        <taxon>Eucarida</taxon>
        <taxon>Euphausiacea</taxon>
        <taxon>Euphausiidae</taxon>
        <taxon>Meganyctiphanes</taxon>
    </lineage>
</organism>
<evidence type="ECO:0000313" key="1">
    <source>
        <dbReference type="EMBL" id="CAL4085424.1"/>
    </source>
</evidence>
<evidence type="ECO:0008006" key="3">
    <source>
        <dbReference type="Google" id="ProtNLM"/>
    </source>
</evidence>